<evidence type="ECO:0000313" key="3">
    <source>
        <dbReference type="Proteomes" id="UP000694567"/>
    </source>
</evidence>
<dbReference type="Ensembl" id="ENSBOBT00000019500.1">
    <property type="protein sequence ID" value="ENSBOBP00000019063.1"/>
    <property type="gene ID" value="ENSBOBG00000011699.1"/>
</dbReference>
<evidence type="ECO:0000256" key="1">
    <source>
        <dbReference type="SAM" id="MobiDB-lite"/>
    </source>
</evidence>
<name>A0A8C0IGV5_BUBBB</name>
<dbReference type="AlphaFoldDB" id="A0A8C0IGV5"/>
<accession>A0A8C0IGV5</accession>
<dbReference type="Proteomes" id="UP000694567">
    <property type="component" value="Unplaced"/>
</dbReference>
<sequence length="103" mass="10991">MGPCRCPPSPQNSPGMGPCHRPPLSVITPERVKAGCPRPAWAKGTGQQASPYMQSVATTRYPEGQWQRRPRPAPVPSRCLDKGVLRQGACSLPQAPQSCLCGA</sequence>
<feature type="compositionally biased region" description="Pro residues" evidence="1">
    <location>
        <begin position="1"/>
        <end position="11"/>
    </location>
</feature>
<organism evidence="2 3">
    <name type="scientific">Bubo bubo</name>
    <name type="common">Eurasian eagle-owl</name>
    <name type="synonym">Strix bubo</name>
    <dbReference type="NCBI Taxonomy" id="30461"/>
    <lineage>
        <taxon>Eukaryota</taxon>
        <taxon>Metazoa</taxon>
        <taxon>Chordata</taxon>
        <taxon>Craniata</taxon>
        <taxon>Vertebrata</taxon>
        <taxon>Euteleostomi</taxon>
        <taxon>Archelosauria</taxon>
        <taxon>Archosauria</taxon>
        <taxon>Dinosauria</taxon>
        <taxon>Saurischia</taxon>
        <taxon>Theropoda</taxon>
        <taxon>Coelurosauria</taxon>
        <taxon>Aves</taxon>
        <taxon>Neognathae</taxon>
        <taxon>Neoaves</taxon>
        <taxon>Telluraves</taxon>
        <taxon>Strigiformes</taxon>
        <taxon>Strigidae</taxon>
        <taxon>Bubo</taxon>
    </lineage>
</organism>
<evidence type="ECO:0000313" key="2">
    <source>
        <dbReference type="Ensembl" id="ENSBOBP00000019063.1"/>
    </source>
</evidence>
<reference evidence="2" key="2">
    <citation type="submission" date="2025-09" db="UniProtKB">
        <authorList>
            <consortium name="Ensembl"/>
        </authorList>
    </citation>
    <scope>IDENTIFICATION</scope>
</reference>
<feature type="region of interest" description="Disordered" evidence="1">
    <location>
        <begin position="1"/>
        <end position="24"/>
    </location>
</feature>
<keyword evidence="3" id="KW-1185">Reference proteome</keyword>
<protein>
    <submittedName>
        <fullName evidence="2">Uncharacterized protein</fullName>
    </submittedName>
</protein>
<proteinExistence type="predicted"/>
<reference evidence="2" key="1">
    <citation type="submission" date="2025-08" db="UniProtKB">
        <authorList>
            <consortium name="Ensembl"/>
        </authorList>
    </citation>
    <scope>IDENTIFICATION</scope>
</reference>